<dbReference type="InterPro" id="IPR052400">
    <property type="entry name" value="Zn2-C6_fungal_TF"/>
</dbReference>
<dbReference type="AlphaFoldDB" id="A0A3E2H2K3"/>
<dbReference type="Proteomes" id="UP000258309">
    <property type="component" value="Unassembled WGS sequence"/>
</dbReference>
<dbReference type="Gene3D" id="4.10.240.10">
    <property type="entry name" value="Zn(2)-C6 fungal-type DNA-binding domain"/>
    <property type="match status" value="1"/>
</dbReference>
<dbReference type="PANTHER" id="PTHR47657:SF11">
    <property type="entry name" value="FINGER DOMAIN PROTEIN, PUTATIVE (AFU_ORTHOLOGUE AFUA_1G01650)-RELATED"/>
    <property type="match status" value="1"/>
</dbReference>
<dbReference type="Pfam" id="PF00172">
    <property type="entry name" value="Zn_clus"/>
    <property type="match status" value="1"/>
</dbReference>
<dbReference type="PROSITE" id="PS00463">
    <property type="entry name" value="ZN2_CY6_FUNGAL_1"/>
    <property type="match status" value="1"/>
</dbReference>
<dbReference type="InterPro" id="IPR001138">
    <property type="entry name" value="Zn2Cys6_DnaBD"/>
</dbReference>
<dbReference type="OrthoDB" id="416217at2759"/>
<dbReference type="SMART" id="SM00066">
    <property type="entry name" value="GAL4"/>
    <property type="match status" value="1"/>
</dbReference>
<evidence type="ECO:0000256" key="1">
    <source>
        <dbReference type="ARBA" id="ARBA00023242"/>
    </source>
</evidence>
<dbReference type="PANTHER" id="PTHR47657">
    <property type="entry name" value="STEROL REGULATORY ELEMENT-BINDING PROTEIN ECM22"/>
    <property type="match status" value="1"/>
</dbReference>
<dbReference type="GO" id="GO:0000981">
    <property type="term" value="F:DNA-binding transcription factor activity, RNA polymerase II-specific"/>
    <property type="evidence" value="ECO:0007669"/>
    <property type="project" value="InterPro"/>
</dbReference>
<dbReference type="SUPFAM" id="SSF57701">
    <property type="entry name" value="Zn2/Cys6 DNA-binding domain"/>
    <property type="match status" value="1"/>
</dbReference>
<keyword evidence="6" id="KW-1185">Reference proteome</keyword>
<dbReference type="STRING" id="5539.A0A3E2H2K3"/>
<feature type="region of interest" description="Disordered" evidence="2">
    <location>
        <begin position="1"/>
        <end position="23"/>
    </location>
</feature>
<feature type="non-terminal residue" evidence="5">
    <location>
        <position position="420"/>
    </location>
</feature>
<comment type="caution">
    <text evidence="5">The sequence shown here is derived from an EMBL/GenBank/DDBJ whole genome shotgun (WGS) entry which is preliminary data.</text>
</comment>
<dbReference type="GO" id="GO:0008270">
    <property type="term" value="F:zinc ion binding"/>
    <property type="evidence" value="ECO:0007669"/>
    <property type="project" value="InterPro"/>
</dbReference>
<feature type="non-terminal residue" evidence="5">
    <location>
        <position position="1"/>
    </location>
</feature>
<organism evidence="5 6">
    <name type="scientific">Scytalidium lignicola</name>
    <name type="common">Hyphomycete</name>
    <dbReference type="NCBI Taxonomy" id="5539"/>
    <lineage>
        <taxon>Eukaryota</taxon>
        <taxon>Fungi</taxon>
        <taxon>Dikarya</taxon>
        <taxon>Ascomycota</taxon>
        <taxon>Pezizomycotina</taxon>
        <taxon>Leotiomycetes</taxon>
        <taxon>Leotiomycetes incertae sedis</taxon>
        <taxon>Scytalidium</taxon>
    </lineage>
</organism>
<dbReference type="CDD" id="cd00067">
    <property type="entry name" value="GAL4"/>
    <property type="match status" value="1"/>
</dbReference>
<evidence type="ECO:0000313" key="5">
    <source>
        <dbReference type="EMBL" id="RFU27620.1"/>
    </source>
</evidence>
<feature type="transmembrane region" description="Helical" evidence="3">
    <location>
        <begin position="362"/>
        <end position="381"/>
    </location>
</feature>
<dbReference type="EMBL" id="NCSJ02000197">
    <property type="protein sequence ID" value="RFU27620.1"/>
    <property type="molecule type" value="Genomic_DNA"/>
</dbReference>
<gene>
    <name evidence="5" type="ORF">B7463_g8707</name>
</gene>
<dbReference type="InterPro" id="IPR036864">
    <property type="entry name" value="Zn2-C6_fun-type_DNA-bd_sf"/>
</dbReference>
<dbReference type="PROSITE" id="PS50048">
    <property type="entry name" value="ZN2_CY6_FUNGAL_2"/>
    <property type="match status" value="1"/>
</dbReference>
<evidence type="ECO:0000256" key="3">
    <source>
        <dbReference type="SAM" id="Phobius"/>
    </source>
</evidence>
<sequence>MGPPQQTSGEEAPRKRKAHKKSRGGCRNCKLRRIKCDEARPDCQRCVAFRVSCNYNAKTPDLHTGPDQVLEFDTPATNTVMKPTLKPPRPFNRSSLPMSIHAYPFVIGDKDHIIELDARSLDRFKRFQVRTVLTVGTPNGSQLFQKIMPQLAFAHPYLMHIVQAITAAHDRYLSPSSPSKQSFIESYHLSWGTALFSAKLSGPLEESDRDPLWASAALLGAVVSSAIEASTPEEAWPLKKPESTDLEWLKMSESKSVIWQLTDPLRDTSLFRPVSGDWTTDLFRLPQPPSRGTEGVLPAFISVFELDEYSTADNNPYYTEVHGISTLLNLPRNRSTVIRFLSFASHMQPEFKILMQKKDHRALLLLSYWYAMVIEGLWWIARRARLECQAICLYLERECINDRDIFELLEYPKIGCGLAT</sequence>
<evidence type="ECO:0000259" key="4">
    <source>
        <dbReference type="PROSITE" id="PS50048"/>
    </source>
</evidence>
<feature type="compositionally biased region" description="Basic residues" evidence="2">
    <location>
        <begin position="14"/>
        <end position="23"/>
    </location>
</feature>
<feature type="domain" description="Zn(2)-C6 fungal-type" evidence="4">
    <location>
        <begin position="25"/>
        <end position="55"/>
    </location>
</feature>
<keyword evidence="1" id="KW-0539">Nucleus</keyword>
<reference evidence="5 6" key="1">
    <citation type="submission" date="2018-05" db="EMBL/GenBank/DDBJ databases">
        <title>Draft genome sequence of Scytalidium lignicola DSM 105466, a ubiquitous saprotrophic fungus.</title>
        <authorList>
            <person name="Buettner E."/>
            <person name="Gebauer A.M."/>
            <person name="Hofrichter M."/>
            <person name="Liers C."/>
            <person name="Kellner H."/>
        </authorList>
    </citation>
    <scope>NUCLEOTIDE SEQUENCE [LARGE SCALE GENOMIC DNA]</scope>
    <source>
        <strain evidence="5 6">DSM 105466</strain>
    </source>
</reference>
<proteinExistence type="predicted"/>
<evidence type="ECO:0000256" key="2">
    <source>
        <dbReference type="SAM" id="MobiDB-lite"/>
    </source>
</evidence>
<evidence type="ECO:0000313" key="6">
    <source>
        <dbReference type="Proteomes" id="UP000258309"/>
    </source>
</evidence>
<keyword evidence="3" id="KW-0472">Membrane</keyword>
<keyword evidence="3" id="KW-1133">Transmembrane helix</keyword>
<name>A0A3E2H2K3_SCYLI</name>
<accession>A0A3E2H2K3</accession>
<protein>
    <recommendedName>
        <fullName evidence="4">Zn(2)-C6 fungal-type domain-containing protein</fullName>
    </recommendedName>
</protein>
<dbReference type="OMA" id="GESICRY"/>
<keyword evidence="3" id="KW-0812">Transmembrane</keyword>